<dbReference type="GO" id="GO:0000014">
    <property type="term" value="F:single-stranded DNA endodeoxyribonuclease activity"/>
    <property type="evidence" value="ECO:0007669"/>
    <property type="project" value="TreeGrafter"/>
</dbReference>
<dbReference type="PANTHER" id="PTHR46060">
    <property type="entry name" value="MARINER MOS1 TRANSPOSASE-LIKE PROTEIN"/>
    <property type="match status" value="1"/>
</dbReference>
<dbReference type="GO" id="GO:0006303">
    <property type="term" value="P:double-strand break repair via nonhomologous end joining"/>
    <property type="evidence" value="ECO:0007669"/>
    <property type="project" value="TreeGrafter"/>
</dbReference>
<dbReference type="GO" id="GO:0000729">
    <property type="term" value="P:DNA double-strand break processing"/>
    <property type="evidence" value="ECO:0007669"/>
    <property type="project" value="TreeGrafter"/>
</dbReference>
<dbReference type="Gene3D" id="1.10.10.1450">
    <property type="match status" value="1"/>
</dbReference>
<feature type="domain" description="Mos1 transposase HTH" evidence="1">
    <location>
        <begin position="28"/>
        <end position="76"/>
    </location>
</feature>
<dbReference type="InterPro" id="IPR052709">
    <property type="entry name" value="Transposase-MT_Hybrid"/>
</dbReference>
<dbReference type="GO" id="GO:0035861">
    <property type="term" value="C:site of double-strand break"/>
    <property type="evidence" value="ECO:0007669"/>
    <property type="project" value="TreeGrafter"/>
</dbReference>
<dbReference type="GO" id="GO:0044774">
    <property type="term" value="P:mitotic DNA integrity checkpoint signaling"/>
    <property type="evidence" value="ECO:0007669"/>
    <property type="project" value="TreeGrafter"/>
</dbReference>
<reference evidence="2" key="1">
    <citation type="submission" date="2021-02" db="EMBL/GenBank/DDBJ databases">
        <authorList>
            <person name="Nowell W R."/>
        </authorList>
    </citation>
    <scope>NUCLEOTIDE SEQUENCE</scope>
</reference>
<dbReference type="Proteomes" id="UP000663824">
    <property type="component" value="Unassembled WGS sequence"/>
</dbReference>
<dbReference type="GO" id="GO:0031297">
    <property type="term" value="P:replication fork processing"/>
    <property type="evidence" value="ECO:0007669"/>
    <property type="project" value="TreeGrafter"/>
</dbReference>
<dbReference type="Gene3D" id="1.10.10.10">
    <property type="entry name" value="Winged helix-like DNA-binding domain superfamily/Winged helix DNA-binding domain"/>
    <property type="match status" value="1"/>
</dbReference>
<dbReference type="EMBL" id="CAJNRG010005174">
    <property type="protein sequence ID" value="CAF2073161.1"/>
    <property type="molecule type" value="Genomic_DNA"/>
</dbReference>
<dbReference type="Pfam" id="PF17906">
    <property type="entry name" value="HTH_48"/>
    <property type="match status" value="1"/>
</dbReference>
<name>A0A816MKI7_9BILA</name>
<dbReference type="GO" id="GO:0005634">
    <property type="term" value="C:nucleus"/>
    <property type="evidence" value="ECO:0007669"/>
    <property type="project" value="TreeGrafter"/>
</dbReference>
<dbReference type="EMBL" id="CAJNRE010002353">
    <property type="protein sequence ID" value="CAF1975297.1"/>
    <property type="molecule type" value="Genomic_DNA"/>
</dbReference>
<organism evidence="2 5">
    <name type="scientific">Rotaria magnacalcarata</name>
    <dbReference type="NCBI Taxonomy" id="392030"/>
    <lineage>
        <taxon>Eukaryota</taxon>
        <taxon>Metazoa</taxon>
        <taxon>Spiralia</taxon>
        <taxon>Gnathifera</taxon>
        <taxon>Rotifera</taxon>
        <taxon>Eurotatoria</taxon>
        <taxon>Bdelloidea</taxon>
        <taxon>Philodinida</taxon>
        <taxon>Philodinidae</taxon>
        <taxon>Rotaria</taxon>
    </lineage>
</organism>
<protein>
    <recommendedName>
        <fullName evidence="1">Mos1 transposase HTH domain-containing protein</fullName>
    </recommendedName>
</protein>
<evidence type="ECO:0000313" key="2">
    <source>
        <dbReference type="EMBL" id="CAF1975297.1"/>
    </source>
</evidence>
<dbReference type="GO" id="GO:0000793">
    <property type="term" value="C:condensed chromosome"/>
    <property type="evidence" value="ECO:0007669"/>
    <property type="project" value="TreeGrafter"/>
</dbReference>
<sequence length="166" mass="19306">MGCEYLSNDNRTIDMDADHELKINLSHREIRVLSLHKFRLSRTATKGTNNICGTMGGDALSARTAQHWFNRFKKGNFELDDLPRSGGPMELDVYLLKQLTEEDPRLTLRCLAEQLGCSHTVVEKHLNELDKPWKYGVWIFHELSQHQLQHRADVCMDLMISHRNYQ</sequence>
<dbReference type="GO" id="GO:0042800">
    <property type="term" value="F:histone H3K4 methyltransferase activity"/>
    <property type="evidence" value="ECO:0007669"/>
    <property type="project" value="TreeGrafter"/>
</dbReference>
<evidence type="ECO:0000313" key="4">
    <source>
        <dbReference type="EMBL" id="CAF2111263.1"/>
    </source>
</evidence>
<evidence type="ECO:0000259" key="1">
    <source>
        <dbReference type="Pfam" id="PF17906"/>
    </source>
</evidence>
<dbReference type="GO" id="GO:0003697">
    <property type="term" value="F:single-stranded DNA binding"/>
    <property type="evidence" value="ECO:0007669"/>
    <property type="project" value="TreeGrafter"/>
</dbReference>
<dbReference type="AlphaFoldDB" id="A0A816MKI7"/>
<dbReference type="GO" id="GO:0015074">
    <property type="term" value="P:DNA integration"/>
    <property type="evidence" value="ECO:0007669"/>
    <property type="project" value="TreeGrafter"/>
</dbReference>
<dbReference type="InterPro" id="IPR041426">
    <property type="entry name" value="Mos1_HTH"/>
</dbReference>
<dbReference type="Proteomes" id="UP000663887">
    <property type="component" value="Unassembled WGS sequence"/>
</dbReference>
<accession>A0A816MKI7</accession>
<dbReference type="PANTHER" id="PTHR46060:SF2">
    <property type="entry name" value="HISTONE-LYSINE N-METHYLTRANSFERASE SETMAR"/>
    <property type="match status" value="1"/>
</dbReference>
<evidence type="ECO:0000313" key="5">
    <source>
        <dbReference type="Proteomes" id="UP000663824"/>
    </source>
</evidence>
<dbReference type="Proteomes" id="UP000663856">
    <property type="component" value="Unassembled WGS sequence"/>
</dbReference>
<dbReference type="InterPro" id="IPR036388">
    <property type="entry name" value="WH-like_DNA-bd_sf"/>
</dbReference>
<proteinExistence type="predicted"/>
<dbReference type="GO" id="GO:0044547">
    <property type="term" value="F:DNA topoisomerase binding"/>
    <property type="evidence" value="ECO:0007669"/>
    <property type="project" value="TreeGrafter"/>
</dbReference>
<gene>
    <name evidence="2" type="ORF">MBJ925_LOCUS7004</name>
    <name evidence="4" type="ORF">WKI299_LOCUS22312</name>
    <name evidence="3" type="ORF">XDN619_LOCUS12995</name>
</gene>
<comment type="caution">
    <text evidence="2">The sequence shown here is derived from an EMBL/GenBank/DDBJ whole genome shotgun (WGS) entry which is preliminary data.</text>
</comment>
<dbReference type="GO" id="GO:0046975">
    <property type="term" value="F:histone H3K36 methyltransferase activity"/>
    <property type="evidence" value="ECO:0007669"/>
    <property type="project" value="TreeGrafter"/>
</dbReference>
<evidence type="ECO:0000313" key="3">
    <source>
        <dbReference type="EMBL" id="CAF2073161.1"/>
    </source>
</evidence>
<dbReference type="GO" id="GO:0003690">
    <property type="term" value="F:double-stranded DNA binding"/>
    <property type="evidence" value="ECO:0007669"/>
    <property type="project" value="TreeGrafter"/>
</dbReference>
<dbReference type="EMBL" id="CAJNRF010009517">
    <property type="protein sequence ID" value="CAF2111263.1"/>
    <property type="molecule type" value="Genomic_DNA"/>
</dbReference>